<gene>
    <name evidence="2" type="ORF">RF11_09940</name>
</gene>
<dbReference type="InterPro" id="IPR011249">
    <property type="entry name" value="Metalloenz_LuxS/M16"/>
</dbReference>
<reference evidence="2 3" key="1">
    <citation type="journal article" date="2014" name="Genome Biol. Evol.">
        <title>The genome of the myxosporean Thelohanellus kitauei shows adaptations to nutrient acquisition within its fish host.</title>
        <authorList>
            <person name="Yang Y."/>
            <person name="Xiong J."/>
            <person name="Zhou Z."/>
            <person name="Huo F."/>
            <person name="Miao W."/>
            <person name="Ran C."/>
            <person name="Liu Y."/>
            <person name="Zhang J."/>
            <person name="Feng J."/>
            <person name="Wang M."/>
            <person name="Wang M."/>
            <person name="Wang L."/>
            <person name="Yao B."/>
        </authorList>
    </citation>
    <scope>NUCLEOTIDE SEQUENCE [LARGE SCALE GENOMIC DNA]</scope>
    <source>
        <strain evidence="2">Wuqing</strain>
    </source>
</reference>
<organism evidence="2 3">
    <name type="scientific">Thelohanellus kitauei</name>
    <name type="common">Myxosporean</name>
    <dbReference type="NCBI Taxonomy" id="669202"/>
    <lineage>
        <taxon>Eukaryota</taxon>
        <taxon>Metazoa</taxon>
        <taxon>Cnidaria</taxon>
        <taxon>Myxozoa</taxon>
        <taxon>Myxosporea</taxon>
        <taxon>Bivalvulida</taxon>
        <taxon>Platysporina</taxon>
        <taxon>Myxobolidae</taxon>
        <taxon>Thelohanellus</taxon>
    </lineage>
</organism>
<evidence type="ECO:0000313" key="3">
    <source>
        <dbReference type="Proteomes" id="UP000031668"/>
    </source>
</evidence>
<protein>
    <recommendedName>
        <fullName evidence="1">Peptidase M16C associated domain-containing protein</fullName>
    </recommendedName>
</protein>
<feature type="domain" description="Peptidase M16C associated" evidence="1">
    <location>
        <begin position="70"/>
        <end position="154"/>
    </location>
</feature>
<dbReference type="GO" id="GO:0046872">
    <property type="term" value="F:metal ion binding"/>
    <property type="evidence" value="ECO:0007669"/>
    <property type="project" value="InterPro"/>
</dbReference>
<dbReference type="Gene3D" id="3.30.830.10">
    <property type="entry name" value="Metalloenzyme, LuxS/M16 peptidase-like"/>
    <property type="match status" value="1"/>
</dbReference>
<keyword evidence="3" id="KW-1185">Reference proteome</keyword>
<evidence type="ECO:0000259" key="1">
    <source>
        <dbReference type="Pfam" id="PF08367"/>
    </source>
</evidence>
<dbReference type="InterPro" id="IPR013578">
    <property type="entry name" value="Peptidase_M16C_assoc"/>
</dbReference>
<dbReference type="Proteomes" id="UP000031668">
    <property type="component" value="Unassembled WGS sequence"/>
</dbReference>
<dbReference type="Pfam" id="PF08367">
    <property type="entry name" value="M16C_assoc"/>
    <property type="match status" value="1"/>
</dbReference>
<dbReference type="GO" id="GO:0006508">
    <property type="term" value="P:proteolysis"/>
    <property type="evidence" value="ECO:0007669"/>
    <property type="project" value="InterPro"/>
</dbReference>
<dbReference type="EMBL" id="JWZT01003452">
    <property type="protein sequence ID" value="KII66749.1"/>
    <property type="molecule type" value="Genomic_DNA"/>
</dbReference>
<accession>A0A0C2IMW3</accession>
<evidence type="ECO:0000313" key="2">
    <source>
        <dbReference type="EMBL" id="KII66749.1"/>
    </source>
</evidence>
<dbReference type="OrthoDB" id="10250783at2759"/>
<proteinExistence type="predicted"/>
<name>A0A0C2IMW3_THEKT</name>
<sequence length="162" mass="19468">MSRVQFKYEINQLCVGWKLPDSRSNSGTVLCPTDQRNNIYQIRDRYWWPTLHSQVIHAFILPHFYQVILMLNRIGAAEADYKQFSSFKTRFIHGMKANVRVFCDHTDSETFKEVSRFFMQSMVLSSYCLDANVKKMLKIWLDLFTKFDFVYTVRIWMKMMLF</sequence>
<dbReference type="AlphaFoldDB" id="A0A0C2IMW3"/>
<dbReference type="SUPFAM" id="SSF63411">
    <property type="entry name" value="LuxS/MPP-like metallohydrolase"/>
    <property type="match status" value="1"/>
</dbReference>
<comment type="caution">
    <text evidence="2">The sequence shown here is derived from an EMBL/GenBank/DDBJ whole genome shotgun (WGS) entry which is preliminary data.</text>
</comment>